<dbReference type="EMBL" id="JBHSMU010000014">
    <property type="protein sequence ID" value="MFC5460953.1"/>
    <property type="molecule type" value="Genomic_DNA"/>
</dbReference>
<dbReference type="Gene3D" id="2.40.160.10">
    <property type="entry name" value="Porin"/>
    <property type="match status" value="1"/>
</dbReference>
<evidence type="ECO:0000313" key="13">
    <source>
        <dbReference type="EMBL" id="MFC5460953.1"/>
    </source>
</evidence>
<evidence type="ECO:0000256" key="5">
    <source>
        <dbReference type="ARBA" id="ARBA00022692"/>
    </source>
</evidence>
<dbReference type="Pfam" id="PF13609">
    <property type="entry name" value="Porin_4"/>
    <property type="match status" value="1"/>
</dbReference>
<feature type="chain" id="PRO_5046321199" evidence="11">
    <location>
        <begin position="23"/>
        <end position="353"/>
    </location>
</feature>
<keyword evidence="8" id="KW-0626">Porin</keyword>
<feature type="domain" description="Porin" evidence="12">
    <location>
        <begin position="13"/>
        <end position="322"/>
    </location>
</feature>
<dbReference type="InterPro" id="IPR033900">
    <property type="entry name" value="Gram_neg_porin_domain"/>
</dbReference>
<dbReference type="PANTHER" id="PTHR34501">
    <property type="entry name" value="PROTEIN YDDL-RELATED"/>
    <property type="match status" value="1"/>
</dbReference>
<evidence type="ECO:0000256" key="9">
    <source>
        <dbReference type="ARBA" id="ARBA00023136"/>
    </source>
</evidence>
<sequence length="353" mass="37026">MKTVSLRLTCCILLLSSPAAWAQHGPLVYGLVDLHLGHTTHVNPDGGNALRIGSGGMNSSRLGFAGSEALGGGLKAVYQLEMGIAADTGVADTPLFKRQATVGLEGRFGSLLAGRAFTTVYDFLLPYDPMGYAPFYSWAPTGNGSGSNKYGMTLAFDNMLKYAGKSGSLSYGASLGAGEGSASADGAKAAAAVNYARGPLAFVAAAERINANAPAGTGERTATTTWHLGAMFGRGPWKLQAAVRDYRRSGAQPGLPSERARLYWAGANYQATPATTLTGALYYQEVQEGTSDADADPAMVVARVRHALSRRTDLYLVAAYARAGQDRRVSLSRDEAGSGDSQRSVLVGIQHRF</sequence>
<dbReference type="InterPro" id="IPR002299">
    <property type="entry name" value="Porin_Neis"/>
</dbReference>
<dbReference type="SUPFAM" id="SSF56935">
    <property type="entry name" value="Porins"/>
    <property type="match status" value="1"/>
</dbReference>
<evidence type="ECO:0000256" key="6">
    <source>
        <dbReference type="ARBA" id="ARBA00022729"/>
    </source>
</evidence>
<evidence type="ECO:0000259" key="12">
    <source>
        <dbReference type="Pfam" id="PF13609"/>
    </source>
</evidence>
<evidence type="ECO:0000256" key="2">
    <source>
        <dbReference type="ARBA" id="ARBA00011233"/>
    </source>
</evidence>
<evidence type="ECO:0000256" key="11">
    <source>
        <dbReference type="SAM" id="SignalP"/>
    </source>
</evidence>
<name>A0ABW0L551_9BURK</name>
<keyword evidence="10" id="KW-0998">Cell outer membrane</keyword>
<evidence type="ECO:0000256" key="7">
    <source>
        <dbReference type="ARBA" id="ARBA00023065"/>
    </source>
</evidence>
<protein>
    <submittedName>
        <fullName evidence="13">Porin</fullName>
    </submittedName>
</protein>
<keyword evidence="5" id="KW-0812">Transmembrane</keyword>
<evidence type="ECO:0000256" key="1">
    <source>
        <dbReference type="ARBA" id="ARBA00004571"/>
    </source>
</evidence>
<dbReference type="InterPro" id="IPR023614">
    <property type="entry name" value="Porin_dom_sf"/>
</dbReference>
<evidence type="ECO:0000256" key="3">
    <source>
        <dbReference type="ARBA" id="ARBA00022448"/>
    </source>
</evidence>
<keyword evidence="14" id="KW-1185">Reference proteome</keyword>
<comment type="subcellular location">
    <subcellularLocation>
        <location evidence="1">Cell outer membrane</location>
        <topology evidence="1">Multi-pass membrane protein</topology>
    </subcellularLocation>
</comment>
<evidence type="ECO:0000256" key="4">
    <source>
        <dbReference type="ARBA" id="ARBA00022452"/>
    </source>
</evidence>
<evidence type="ECO:0000256" key="8">
    <source>
        <dbReference type="ARBA" id="ARBA00023114"/>
    </source>
</evidence>
<dbReference type="Proteomes" id="UP001596050">
    <property type="component" value="Unassembled WGS sequence"/>
</dbReference>
<dbReference type="PRINTS" id="PR00184">
    <property type="entry name" value="NEISSPPORIN"/>
</dbReference>
<keyword evidence="3" id="KW-0813">Transport</keyword>
<keyword evidence="6 11" id="KW-0732">Signal</keyword>
<dbReference type="PANTHER" id="PTHR34501:SF9">
    <property type="entry name" value="MAJOR OUTER MEMBRANE PROTEIN P.IA"/>
    <property type="match status" value="1"/>
</dbReference>
<keyword evidence="9" id="KW-0472">Membrane</keyword>
<dbReference type="InterPro" id="IPR050298">
    <property type="entry name" value="Gram-neg_bact_OMP"/>
</dbReference>
<keyword evidence="4" id="KW-1134">Transmembrane beta strand</keyword>
<dbReference type="CDD" id="cd00342">
    <property type="entry name" value="gram_neg_porins"/>
    <property type="match status" value="1"/>
</dbReference>
<comment type="caution">
    <text evidence="13">The sequence shown here is derived from an EMBL/GenBank/DDBJ whole genome shotgun (WGS) entry which is preliminary data.</text>
</comment>
<comment type="subunit">
    <text evidence="2">Homotrimer.</text>
</comment>
<keyword evidence="7" id="KW-0406">Ion transport</keyword>
<accession>A0ABW0L551</accession>
<feature type="signal peptide" evidence="11">
    <location>
        <begin position="1"/>
        <end position="22"/>
    </location>
</feature>
<dbReference type="RefSeq" id="WP_379784322.1">
    <property type="nucleotide sequence ID" value="NZ_JBHSMU010000014.1"/>
</dbReference>
<evidence type="ECO:0000256" key="10">
    <source>
        <dbReference type="ARBA" id="ARBA00023237"/>
    </source>
</evidence>
<evidence type="ECO:0000313" key="14">
    <source>
        <dbReference type="Proteomes" id="UP001596050"/>
    </source>
</evidence>
<proteinExistence type="predicted"/>
<reference evidence="14" key="1">
    <citation type="journal article" date="2019" name="Int. J. Syst. Evol. Microbiol.">
        <title>The Global Catalogue of Microorganisms (GCM) 10K type strain sequencing project: providing services to taxonomists for standard genome sequencing and annotation.</title>
        <authorList>
            <consortium name="The Broad Institute Genomics Platform"/>
            <consortium name="The Broad Institute Genome Sequencing Center for Infectious Disease"/>
            <person name="Wu L."/>
            <person name="Ma J."/>
        </authorList>
    </citation>
    <scope>NUCLEOTIDE SEQUENCE [LARGE SCALE GENOMIC DNA]</scope>
    <source>
        <strain evidence="14">KACC 12649</strain>
    </source>
</reference>
<gene>
    <name evidence="13" type="ORF">ACFPN5_14170</name>
</gene>
<organism evidence="13 14">
    <name type="scientific">Massilia niabensis</name>
    <dbReference type="NCBI Taxonomy" id="544910"/>
    <lineage>
        <taxon>Bacteria</taxon>
        <taxon>Pseudomonadati</taxon>
        <taxon>Pseudomonadota</taxon>
        <taxon>Betaproteobacteria</taxon>
        <taxon>Burkholderiales</taxon>
        <taxon>Oxalobacteraceae</taxon>
        <taxon>Telluria group</taxon>
        <taxon>Massilia</taxon>
    </lineage>
</organism>